<gene>
    <name evidence="2" type="ORF">DAY19_14360</name>
</gene>
<name>A0ABY0IIJ0_9BACT</name>
<feature type="transmembrane region" description="Helical" evidence="1">
    <location>
        <begin position="6"/>
        <end position="23"/>
    </location>
</feature>
<dbReference type="RefSeq" id="WP_133296986.1">
    <property type="nucleotide sequence ID" value="NZ_QDKL01000003.1"/>
</dbReference>
<keyword evidence="1" id="KW-0812">Transmembrane</keyword>
<sequence>MKLKEWLIIYSFLLPILFTLAFLGRRNVKEGFVELEVDNRILYNGTLYEITSIKESFLMGYYIISVTSEDGVESSIPFRNKELADVLFNI</sequence>
<organism evidence="2 3">
    <name type="scientific">Halobacteriovorax vibrionivorans</name>
    <dbReference type="NCBI Taxonomy" id="2152716"/>
    <lineage>
        <taxon>Bacteria</taxon>
        <taxon>Pseudomonadati</taxon>
        <taxon>Bdellovibrionota</taxon>
        <taxon>Bacteriovoracia</taxon>
        <taxon>Bacteriovoracales</taxon>
        <taxon>Halobacteriovoraceae</taxon>
        <taxon>Halobacteriovorax</taxon>
    </lineage>
</organism>
<keyword evidence="1" id="KW-0472">Membrane</keyword>
<reference evidence="3" key="1">
    <citation type="journal article" date="2019" name="Int. J. Syst. Evol. Microbiol.">
        <title>Halobacteriovorax valvorus sp. nov., a novel prokaryotic predator isolated from coastal seawater of China.</title>
        <authorList>
            <person name="Chen M.-X."/>
        </authorList>
    </citation>
    <scope>NUCLEOTIDE SEQUENCE [LARGE SCALE GENOMIC DNA]</scope>
    <source>
        <strain evidence="3">BL9</strain>
    </source>
</reference>
<proteinExistence type="predicted"/>
<dbReference type="Proteomes" id="UP000443582">
    <property type="component" value="Unassembled WGS sequence"/>
</dbReference>
<keyword evidence="1" id="KW-1133">Transmembrane helix</keyword>
<evidence type="ECO:0000313" key="3">
    <source>
        <dbReference type="Proteomes" id="UP000443582"/>
    </source>
</evidence>
<comment type="caution">
    <text evidence="2">The sequence shown here is derived from an EMBL/GenBank/DDBJ whole genome shotgun (WGS) entry which is preliminary data.</text>
</comment>
<accession>A0ABY0IIJ0</accession>
<protein>
    <submittedName>
        <fullName evidence="2">Uncharacterized protein</fullName>
    </submittedName>
</protein>
<dbReference type="EMBL" id="QDKL01000003">
    <property type="protein sequence ID" value="RZF21157.1"/>
    <property type="molecule type" value="Genomic_DNA"/>
</dbReference>
<evidence type="ECO:0000256" key="1">
    <source>
        <dbReference type="SAM" id="Phobius"/>
    </source>
</evidence>
<keyword evidence="3" id="KW-1185">Reference proteome</keyword>
<evidence type="ECO:0000313" key="2">
    <source>
        <dbReference type="EMBL" id="RZF21157.1"/>
    </source>
</evidence>